<reference evidence="9 10" key="1">
    <citation type="submission" date="2017-07" db="EMBL/GenBank/DDBJ databases">
        <title>Paenibacillus herberti R33 genome sequencing and assembly.</title>
        <authorList>
            <person name="Su W."/>
        </authorList>
    </citation>
    <scope>NUCLEOTIDE SEQUENCE [LARGE SCALE GENOMIC DNA]</scope>
    <source>
        <strain evidence="9 10">R33</strain>
    </source>
</reference>
<evidence type="ECO:0000256" key="3">
    <source>
        <dbReference type="ARBA" id="ARBA00022475"/>
    </source>
</evidence>
<dbReference type="PANTHER" id="PTHR43744:SF12">
    <property type="entry name" value="ABC TRANSPORTER PERMEASE PROTEIN MG189-RELATED"/>
    <property type="match status" value="1"/>
</dbReference>
<keyword evidence="2 7" id="KW-0813">Transport</keyword>
<dbReference type="GO" id="GO:0005886">
    <property type="term" value="C:plasma membrane"/>
    <property type="evidence" value="ECO:0007669"/>
    <property type="project" value="UniProtKB-SubCell"/>
</dbReference>
<comment type="caution">
    <text evidence="9">The sequence shown here is derived from an EMBL/GenBank/DDBJ whole genome shotgun (WGS) entry which is preliminary data.</text>
</comment>
<feature type="domain" description="ABC transmembrane type-1" evidence="8">
    <location>
        <begin position="131"/>
        <end position="337"/>
    </location>
</feature>
<evidence type="ECO:0000256" key="5">
    <source>
        <dbReference type="ARBA" id="ARBA00022989"/>
    </source>
</evidence>
<dbReference type="EMBL" id="NMUQ01000003">
    <property type="protein sequence ID" value="OXM13864.1"/>
    <property type="molecule type" value="Genomic_DNA"/>
</dbReference>
<feature type="transmembrane region" description="Helical" evidence="7">
    <location>
        <begin position="320"/>
        <end position="337"/>
    </location>
</feature>
<dbReference type="InterPro" id="IPR000515">
    <property type="entry name" value="MetI-like"/>
</dbReference>
<dbReference type="PANTHER" id="PTHR43744">
    <property type="entry name" value="ABC TRANSPORTER PERMEASE PROTEIN MG189-RELATED-RELATED"/>
    <property type="match status" value="1"/>
</dbReference>
<dbReference type="GO" id="GO:0055085">
    <property type="term" value="P:transmembrane transport"/>
    <property type="evidence" value="ECO:0007669"/>
    <property type="project" value="InterPro"/>
</dbReference>
<keyword evidence="5 7" id="KW-1133">Transmembrane helix</keyword>
<evidence type="ECO:0000256" key="1">
    <source>
        <dbReference type="ARBA" id="ARBA00004651"/>
    </source>
</evidence>
<keyword evidence="10" id="KW-1185">Reference proteome</keyword>
<dbReference type="InterPro" id="IPR035906">
    <property type="entry name" value="MetI-like_sf"/>
</dbReference>
<proteinExistence type="inferred from homology"/>
<evidence type="ECO:0000313" key="10">
    <source>
        <dbReference type="Proteomes" id="UP000215145"/>
    </source>
</evidence>
<sequence>MVLLPADHCHHRSHVMVLEQLEPEEEVYGMKAELTPSKRSVRSFLEGRKAQKIKMLVLGQHMNDGWLAKLIIYYLLSIIAFLYLQPFFYMISTMLKNLTDLLDPTVKWIPRSIDWSNLERAFKGLKYPESILNTTTIALFGSLIQVFICGMTGYALARLKFPGKSLFFGLVFLTFLIPPQIIIIPLYVIYSKLGWLNTPFVFLIPALFGQGLKSALFIIIFRQFFRSLPKALEEAALIDGASVFRMFFRIILPLSLPACLVVFLFSFVWYWNEFYLTSFFLINDFTPLSIRLGSLETVIYGPNPVAEAKALNPVTEGTKMAGAFLIVFPPLLLYMVAQRWFVEGIERTGVVD</sequence>
<feature type="transmembrane region" description="Helical" evidence="7">
    <location>
        <begin position="137"/>
        <end position="157"/>
    </location>
</feature>
<feature type="transmembrane region" description="Helical" evidence="7">
    <location>
        <begin position="70"/>
        <end position="91"/>
    </location>
</feature>
<feature type="transmembrane region" description="Helical" evidence="7">
    <location>
        <begin position="202"/>
        <end position="225"/>
    </location>
</feature>
<evidence type="ECO:0000313" key="9">
    <source>
        <dbReference type="EMBL" id="OXM13864.1"/>
    </source>
</evidence>
<comment type="subcellular location">
    <subcellularLocation>
        <location evidence="1 7">Cell membrane</location>
        <topology evidence="1 7">Multi-pass membrane protein</topology>
    </subcellularLocation>
</comment>
<evidence type="ECO:0000256" key="4">
    <source>
        <dbReference type="ARBA" id="ARBA00022692"/>
    </source>
</evidence>
<protein>
    <submittedName>
        <fullName evidence="9">ABC transporter permease</fullName>
    </submittedName>
</protein>
<evidence type="ECO:0000256" key="6">
    <source>
        <dbReference type="ARBA" id="ARBA00023136"/>
    </source>
</evidence>
<dbReference type="PROSITE" id="PS50928">
    <property type="entry name" value="ABC_TM1"/>
    <property type="match status" value="1"/>
</dbReference>
<dbReference type="SUPFAM" id="SSF161098">
    <property type="entry name" value="MetI-like"/>
    <property type="match status" value="1"/>
</dbReference>
<dbReference type="Gene3D" id="1.10.3720.10">
    <property type="entry name" value="MetI-like"/>
    <property type="match status" value="1"/>
</dbReference>
<feature type="transmembrane region" description="Helical" evidence="7">
    <location>
        <begin position="246"/>
        <end position="271"/>
    </location>
</feature>
<dbReference type="OrthoDB" id="9771544at2"/>
<comment type="similarity">
    <text evidence="7">Belongs to the binding-protein-dependent transport system permease family.</text>
</comment>
<evidence type="ECO:0000256" key="2">
    <source>
        <dbReference type="ARBA" id="ARBA00022448"/>
    </source>
</evidence>
<evidence type="ECO:0000256" key="7">
    <source>
        <dbReference type="RuleBase" id="RU363032"/>
    </source>
</evidence>
<keyword evidence="6 7" id="KW-0472">Membrane</keyword>
<dbReference type="CDD" id="cd06261">
    <property type="entry name" value="TM_PBP2"/>
    <property type="match status" value="1"/>
</dbReference>
<gene>
    <name evidence="9" type="ORF">CGZ75_22570</name>
</gene>
<organism evidence="9 10">
    <name type="scientific">Paenibacillus herberti</name>
    <dbReference type="NCBI Taxonomy" id="1619309"/>
    <lineage>
        <taxon>Bacteria</taxon>
        <taxon>Bacillati</taxon>
        <taxon>Bacillota</taxon>
        <taxon>Bacilli</taxon>
        <taxon>Bacillales</taxon>
        <taxon>Paenibacillaceae</taxon>
        <taxon>Paenibacillus</taxon>
    </lineage>
</organism>
<accession>A0A229NVN8</accession>
<feature type="transmembrane region" description="Helical" evidence="7">
    <location>
        <begin position="166"/>
        <end position="190"/>
    </location>
</feature>
<dbReference type="AlphaFoldDB" id="A0A229NVN8"/>
<keyword evidence="3" id="KW-1003">Cell membrane</keyword>
<dbReference type="Pfam" id="PF00528">
    <property type="entry name" value="BPD_transp_1"/>
    <property type="match status" value="1"/>
</dbReference>
<name>A0A229NVN8_9BACL</name>
<keyword evidence="4 7" id="KW-0812">Transmembrane</keyword>
<dbReference type="Proteomes" id="UP000215145">
    <property type="component" value="Unassembled WGS sequence"/>
</dbReference>
<evidence type="ECO:0000259" key="8">
    <source>
        <dbReference type="PROSITE" id="PS50928"/>
    </source>
</evidence>